<evidence type="ECO:0000259" key="5">
    <source>
        <dbReference type="Pfam" id="PF07317"/>
    </source>
</evidence>
<keyword evidence="7" id="KW-1185">Reference proteome</keyword>
<dbReference type="EMBL" id="JADFUA010000001">
    <property type="protein sequence ID" value="MBE9607896.1"/>
    <property type="molecule type" value="Genomic_DNA"/>
</dbReference>
<comment type="subcellular location">
    <subcellularLocation>
        <location evidence="4">Bacterial flagellum basal body</location>
    </subcellularLocation>
</comment>
<keyword evidence="2 4" id="KW-0547">Nucleotide-binding</keyword>
<evidence type="ECO:0000256" key="1">
    <source>
        <dbReference type="ARBA" id="ARBA00022636"/>
    </source>
</evidence>
<evidence type="ECO:0000256" key="2">
    <source>
        <dbReference type="ARBA" id="ARBA00022741"/>
    </source>
</evidence>
<dbReference type="GO" id="GO:0071945">
    <property type="term" value="P:regulation of bacterial-type flagellum-dependent cell motility by regulation of motor speed"/>
    <property type="evidence" value="ECO:0007669"/>
    <property type="project" value="UniProtKB-UniRule"/>
</dbReference>
<dbReference type="RefSeq" id="WP_194114405.1">
    <property type="nucleotide sequence ID" value="NZ_JADFUA010000001.1"/>
</dbReference>
<reference evidence="6 7" key="1">
    <citation type="submission" date="2020-10" db="EMBL/GenBank/DDBJ databases">
        <title>The genome sequence of Chitinilyticum litopenaei 4Y14.</title>
        <authorList>
            <person name="Liu Y."/>
        </authorList>
    </citation>
    <scope>NUCLEOTIDE SEQUENCE [LARGE SCALE GENOMIC DNA]</scope>
    <source>
        <strain evidence="6 7">4Y14</strain>
    </source>
</reference>
<dbReference type="HAMAP" id="MF_01457">
    <property type="entry name" value="YcgR"/>
    <property type="match status" value="1"/>
</dbReference>
<organism evidence="6 7">
    <name type="scientific">Chitinilyticum piscinae</name>
    <dbReference type="NCBI Taxonomy" id="2866724"/>
    <lineage>
        <taxon>Bacteria</taxon>
        <taxon>Pseudomonadati</taxon>
        <taxon>Pseudomonadota</taxon>
        <taxon>Betaproteobacteria</taxon>
        <taxon>Neisseriales</taxon>
        <taxon>Chitinibacteraceae</taxon>
        <taxon>Chitinilyticum</taxon>
    </lineage>
</organism>
<dbReference type="GO" id="GO:0009425">
    <property type="term" value="C:bacterial-type flagellum basal body"/>
    <property type="evidence" value="ECO:0007669"/>
    <property type="project" value="UniProtKB-SubCell"/>
</dbReference>
<keyword evidence="3 4" id="KW-0975">Bacterial flagellum</keyword>
<gene>
    <name evidence="4" type="primary">ycgR</name>
    <name evidence="6" type="ORF">INR99_00895</name>
</gene>
<name>A0A8J7FP28_9NEIS</name>
<dbReference type="Gene3D" id="2.30.110.10">
    <property type="entry name" value="Electron Transport, Fmn-binding Protein, Chain A"/>
    <property type="match status" value="1"/>
</dbReference>
<dbReference type="GO" id="GO:0035438">
    <property type="term" value="F:cyclic-di-GMP binding"/>
    <property type="evidence" value="ECO:0007669"/>
    <property type="project" value="UniProtKB-UniRule"/>
</dbReference>
<dbReference type="InterPro" id="IPR009926">
    <property type="entry name" value="T3SS_YcgR_PilZN"/>
</dbReference>
<keyword evidence="6" id="KW-0969">Cilium</keyword>
<dbReference type="Gene3D" id="2.40.10.220">
    <property type="entry name" value="predicted glycosyltransferase like domains"/>
    <property type="match status" value="1"/>
</dbReference>
<keyword evidence="6" id="KW-0966">Cell projection</keyword>
<dbReference type="Proteomes" id="UP000604481">
    <property type="component" value="Unassembled WGS sequence"/>
</dbReference>
<dbReference type="Pfam" id="PF07317">
    <property type="entry name" value="PilZN"/>
    <property type="match status" value="1"/>
</dbReference>
<sequence>MSTSTLRPINPNNHATFVIDEPALIRHHLQQLIDRHELVGLYTALDSTQFALSSILDCDERSVWLDIPADKLVGKRLEESGSAIVVAHAGNIHSQFSAEGIQTATQGGKPALRCALPTSLMYVQRRDAYRQRIPLREPLTCLVPLAGHEDVALAVADISVNGIGLLGFAPELTLRKGLTLQGCKINLPGCGLLVADLAIQSVAEYQLRQQIPTLRTGCSFLSLAAGAQNMVMRYITRIERERLQQSR</sequence>
<evidence type="ECO:0000313" key="6">
    <source>
        <dbReference type="EMBL" id="MBE9607896.1"/>
    </source>
</evidence>
<keyword evidence="1 4" id="KW-0973">c-di-GMP</keyword>
<evidence type="ECO:0000313" key="7">
    <source>
        <dbReference type="Proteomes" id="UP000604481"/>
    </source>
</evidence>
<feature type="domain" description="Type III secretion system flagellar brake protein YcgR PilZN" evidence="5">
    <location>
        <begin position="17"/>
        <end position="121"/>
    </location>
</feature>
<keyword evidence="6" id="KW-0282">Flagellum</keyword>
<comment type="subunit">
    <text evidence="4">Monomer. Interacts with the flagellar basal bodies.</text>
</comment>
<dbReference type="AlphaFoldDB" id="A0A8J7FP28"/>
<proteinExistence type="inferred from homology"/>
<comment type="caution">
    <text evidence="6">The sequence shown here is derived from an EMBL/GenBank/DDBJ whole genome shotgun (WGS) entry which is preliminary data.</text>
</comment>
<dbReference type="InterPro" id="IPR023787">
    <property type="entry name" value="T3SS_YcgR"/>
</dbReference>
<evidence type="ECO:0000256" key="3">
    <source>
        <dbReference type="ARBA" id="ARBA00023143"/>
    </source>
</evidence>
<dbReference type="InterPro" id="IPR012349">
    <property type="entry name" value="Split_barrel_FMN-bd"/>
</dbReference>
<comment type="similarity">
    <text evidence="4">Belongs to the YcgR family.</text>
</comment>
<evidence type="ECO:0000256" key="4">
    <source>
        <dbReference type="HAMAP-Rule" id="MF_01457"/>
    </source>
</evidence>
<accession>A0A8J7FP28</accession>
<protein>
    <recommendedName>
        <fullName evidence="4">Flagellar brake protein YcgR</fullName>
    </recommendedName>
    <alternativeName>
        <fullName evidence="4">Cyclic di-GMP binding protein YcgR</fullName>
    </alternativeName>
</protein>
<comment type="function">
    <text evidence="4">Acts as a flagellar brake, regulating swimming and swarming in a bis-(3'-5') cyclic diguanylic acid (c-di-GMP)-dependent manner. Binds 1 c-di-GMP dimer per subunit. Increasing levels of c-di-GMP lead to decreased motility.</text>
</comment>
<dbReference type="GO" id="GO:0071973">
    <property type="term" value="P:bacterial-type flagellum-dependent cell motility"/>
    <property type="evidence" value="ECO:0007669"/>
    <property type="project" value="UniProtKB-UniRule"/>
</dbReference>